<dbReference type="InterPro" id="IPR038078">
    <property type="entry name" value="PhoU-like_sf"/>
</dbReference>
<dbReference type="EMBL" id="CP003243">
    <property type="protein sequence ID" value="AFD00710.1"/>
    <property type="molecule type" value="Genomic_DNA"/>
</dbReference>
<accession>H8I663</accession>
<evidence type="ECO:0000313" key="10">
    <source>
        <dbReference type="Proteomes" id="UP000005233"/>
    </source>
</evidence>
<dbReference type="OrthoDB" id="7738at2157"/>
<dbReference type="FunFam" id="1.20.58.220:FF:000004">
    <property type="entry name" value="Phosphate-specific transport system accessory protein PhoU"/>
    <property type="match status" value="1"/>
</dbReference>
<evidence type="ECO:0000256" key="6">
    <source>
        <dbReference type="ARBA" id="ARBA00022592"/>
    </source>
</evidence>
<dbReference type="PIRSF" id="PIRSF003107">
    <property type="entry name" value="PhoU"/>
    <property type="match status" value="1"/>
</dbReference>
<proteinExistence type="inferred from homology"/>
<comment type="similarity">
    <text evidence="2 7">Belongs to the PhoU family.</text>
</comment>
<organism evidence="9 10">
    <name type="scientific">Methanocella conradii (strain DSM 24694 / JCM 17849 / CGMCC 1.5162 / HZ254)</name>
    <dbReference type="NCBI Taxonomy" id="1041930"/>
    <lineage>
        <taxon>Archaea</taxon>
        <taxon>Methanobacteriati</taxon>
        <taxon>Methanobacteriota</taxon>
        <taxon>Stenosarchaea group</taxon>
        <taxon>Methanomicrobia</taxon>
        <taxon>Methanocellales</taxon>
        <taxon>Methanocellaceae</taxon>
        <taxon>Methanocella</taxon>
    </lineage>
</organism>
<sequence>MTREHYVRQIKELEDGLVLMGDECMRLLSLSLKSLVNKDKELAEAVLEGSKKVDENGTRLEEKCIELLALQQPMASDLRFLVTTLRILTDFERLSRYAWDIGKITLRIDTEPMLSQIDDILELYKLVNGMVKDSLKSFVTGDVELAKGMGARDDVVDSKYDAIRRALIDQMVRHPSSIDMASHLSFVAMYLERTADHACIIASWTIYRVTGERVKIK</sequence>
<evidence type="ECO:0000256" key="4">
    <source>
        <dbReference type="ARBA" id="ARBA00022448"/>
    </source>
</evidence>
<dbReference type="Pfam" id="PF01895">
    <property type="entry name" value="PhoU"/>
    <property type="match status" value="2"/>
</dbReference>
<evidence type="ECO:0000256" key="7">
    <source>
        <dbReference type="PIRNR" id="PIRNR003107"/>
    </source>
</evidence>
<dbReference type="InterPro" id="IPR028366">
    <property type="entry name" value="PhoU"/>
</dbReference>
<evidence type="ECO:0000256" key="2">
    <source>
        <dbReference type="ARBA" id="ARBA00008107"/>
    </source>
</evidence>
<feature type="domain" description="PhoU" evidence="8">
    <location>
        <begin position="120"/>
        <end position="205"/>
    </location>
</feature>
<dbReference type="eggNOG" id="arCOG00232">
    <property type="taxonomic scope" value="Archaea"/>
</dbReference>
<feature type="domain" description="PhoU" evidence="8">
    <location>
        <begin position="18"/>
        <end position="104"/>
    </location>
</feature>
<comment type="subcellular location">
    <subcellularLocation>
        <location evidence="1 7">Cytoplasm</location>
    </subcellularLocation>
</comment>
<keyword evidence="5 7" id="KW-0963">Cytoplasm</keyword>
<reference evidence="9 10" key="1">
    <citation type="journal article" date="2012" name="J. Bacteriol.">
        <title>Complete genome sequence of a thermophilic methanogen, Methanocella conradii HZ254, isolated from Chinese rice field soil.</title>
        <authorList>
            <person name="Lu Z."/>
            <person name="Lu Y."/>
        </authorList>
    </citation>
    <scope>NUCLEOTIDE SEQUENCE [LARGE SCALE GENOMIC DNA]</scope>
    <source>
        <strain evidence="10">DSM 24694 / JCM 17849 / CGMCC 1.5162 / HZ254</strain>
    </source>
</reference>
<dbReference type="HOGENOM" id="CLU_078518_3_0_2"/>
<keyword evidence="10" id="KW-1185">Reference proteome</keyword>
<dbReference type="Gene3D" id="1.20.58.220">
    <property type="entry name" value="Phosphate transport system protein phou homolog 2, domain 2"/>
    <property type="match status" value="1"/>
</dbReference>
<comment type="subunit">
    <text evidence="3 7">Homodimer.</text>
</comment>
<evidence type="ECO:0000256" key="1">
    <source>
        <dbReference type="ARBA" id="ARBA00004496"/>
    </source>
</evidence>
<dbReference type="GO" id="GO:0006817">
    <property type="term" value="P:phosphate ion transport"/>
    <property type="evidence" value="ECO:0007669"/>
    <property type="project" value="UniProtKB-KW"/>
</dbReference>
<dbReference type="KEGG" id="mez:Mtc_1970"/>
<gene>
    <name evidence="9" type="primary">phoU-2</name>
    <name evidence="9" type="ordered locus">Mtc_1970</name>
</gene>
<evidence type="ECO:0000256" key="5">
    <source>
        <dbReference type="ARBA" id="ARBA00022490"/>
    </source>
</evidence>
<dbReference type="GO" id="GO:0030643">
    <property type="term" value="P:intracellular phosphate ion homeostasis"/>
    <property type="evidence" value="ECO:0007669"/>
    <property type="project" value="InterPro"/>
</dbReference>
<evidence type="ECO:0000259" key="8">
    <source>
        <dbReference type="Pfam" id="PF01895"/>
    </source>
</evidence>
<name>H8I663_METCZ</name>
<dbReference type="GO" id="GO:0005737">
    <property type="term" value="C:cytoplasm"/>
    <property type="evidence" value="ECO:0007669"/>
    <property type="project" value="UniProtKB-SubCell"/>
</dbReference>
<keyword evidence="4 7" id="KW-0813">Transport</keyword>
<dbReference type="InterPro" id="IPR026022">
    <property type="entry name" value="PhoU_dom"/>
</dbReference>
<evidence type="ECO:0000313" key="9">
    <source>
        <dbReference type="EMBL" id="AFD00710.1"/>
    </source>
</evidence>
<evidence type="ECO:0000256" key="3">
    <source>
        <dbReference type="ARBA" id="ARBA00011738"/>
    </source>
</evidence>
<protein>
    <recommendedName>
        <fullName evidence="7">Phosphate-specific transport system accessory protein PhoU</fullName>
    </recommendedName>
</protein>
<keyword evidence="6 7" id="KW-0592">Phosphate transport</keyword>
<dbReference type="STRING" id="1041930.Mtc_1970"/>
<comment type="function">
    <text evidence="7">Plays a role in the regulation of phosphate uptake.</text>
</comment>
<dbReference type="SUPFAM" id="SSF109755">
    <property type="entry name" value="PhoU-like"/>
    <property type="match status" value="1"/>
</dbReference>
<dbReference type="GO" id="GO:0045936">
    <property type="term" value="P:negative regulation of phosphate metabolic process"/>
    <property type="evidence" value="ECO:0007669"/>
    <property type="project" value="InterPro"/>
</dbReference>
<dbReference type="Proteomes" id="UP000005233">
    <property type="component" value="Chromosome"/>
</dbReference>
<dbReference type="NCBIfam" id="TIGR02135">
    <property type="entry name" value="phoU_full"/>
    <property type="match status" value="1"/>
</dbReference>
<dbReference type="PANTHER" id="PTHR42930:SF3">
    <property type="entry name" value="PHOSPHATE-SPECIFIC TRANSPORT SYSTEM ACCESSORY PROTEIN PHOU"/>
    <property type="match status" value="1"/>
</dbReference>
<dbReference type="PANTHER" id="PTHR42930">
    <property type="entry name" value="PHOSPHATE-SPECIFIC TRANSPORT SYSTEM ACCESSORY PROTEIN PHOU"/>
    <property type="match status" value="1"/>
</dbReference>
<dbReference type="AlphaFoldDB" id="H8I663"/>